<feature type="region of interest" description="Disordered" evidence="1">
    <location>
        <begin position="23"/>
        <end position="50"/>
    </location>
</feature>
<organism evidence="3 4">
    <name type="scientific">Streptomyces cinereospinus</name>
    <dbReference type="NCBI Taxonomy" id="285561"/>
    <lineage>
        <taxon>Bacteria</taxon>
        <taxon>Bacillati</taxon>
        <taxon>Actinomycetota</taxon>
        <taxon>Actinomycetes</taxon>
        <taxon>Kitasatosporales</taxon>
        <taxon>Streptomycetaceae</taxon>
        <taxon>Streptomyces</taxon>
    </lineage>
</organism>
<keyword evidence="4" id="KW-1185">Reference proteome</keyword>
<feature type="compositionally biased region" description="Pro residues" evidence="1">
    <location>
        <begin position="232"/>
        <end position="248"/>
    </location>
</feature>
<feature type="compositionally biased region" description="Basic and acidic residues" evidence="1">
    <location>
        <begin position="360"/>
        <end position="384"/>
    </location>
</feature>
<feature type="compositionally biased region" description="Acidic residues" evidence="1">
    <location>
        <begin position="348"/>
        <end position="359"/>
    </location>
</feature>
<reference evidence="3 4" key="1">
    <citation type="submission" date="2024-09" db="EMBL/GenBank/DDBJ databases">
        <authorList>
            <person name="Sun Q."/>
            <person name="Mori K."/>
        </authorList>
    </citation>
    <scope>NUCLEOTIDE SEQUENCE [LARGE SCALE GENOMIC DNA]</scope>
    <source>
        <strain evidence="3 4">JCM 6917</strain>
    </source>
</reference>
<gene>
    <name evidence="3" type="ORF">ACFF45_33635</name>
</gene>
<sequence length="453" mass="49074">MTLAVVLTRLAGGPAESGEVILQPTNATGPDPWTPSTARTTAPLPAAAPDQPAAEANAIRSVAGSEPGLYGGSHHTASCDVEKQIRYLTADRTKNEAFASVLSVPESAVPGYLRSLTSVLLRSDTRVSNHGYHDGAATKFQSVLQAGTAVLVDGYGEPKVRCACGNPLTRAIAQKGTPQHKGDTWSGYRPQNVVVINRAAAEIKEFVIFDAKEKDWIRRHSGDQGDDDEKTAPPPRHWPLPSAEPPGSEPRDGKREPDDGKREGEPRPEPKPEPKPDREGPEPKPDQPGKPEPKPDHDQPEPKPEPRPDHPEPKPDKPDRPESEPDKPDKPEPDKPDKPEPKPNDPEPDKDDPEPDKDDPEFKPEDNPPQPKPEDNPPEPKPETDTPEPEPEDGDPRPDPEDDNQVRPPENDDPAPDPEGDTTEPAPENDDPAPPPNDPEPQNDDPGPGNPAE</sequence>
<dbReference type="PRINTS" id="PR01217">
    <property type="entry name" value="PRICHEXTENSN"/>
</dbReference>
<accession>A0ABV5NB80</accession>
<feature type="compositionally biased region" description="Basic and acidic residues" evidence="1">
    <location>
        <begin position="249"/>
        <end position="347"/>
    </location>
</feature>
<dbReference type="Proteomes" id="UP001589709">
    <property type="component" value="Unassembled WGS sequence"/>
</dbReference>
<dbReference type="Pfam" id="PF20568">
    <property type="entry name" value="DUF6777"/>
    <property type="match status" value="1"/>
</dbReference>
<protein>
    <submittedName>
        <fullName evidence="3">DUF6777 domain-containing protein</fullName>
    </submittedName>
</protein>
<evidence type="ECO:0000256" key="1">
    <source>
        <dbReference type="SAM" id="MobiDB-lite"/>
    </source>
</evidence>
<dbReference type="InterPro" id="IPR046704">
    <property type="entry name" value="DUF6777"/>
</dbReference>
<feature type="region of interest" description="Disordered" evidence="1">
    <location>
        <begin position="218"/>
        <end position="453"/>
    </location>
</feature>
<feature type="compositionally biased region" description="Low complexity" evidence="1">
    <location>
        <begin position="444"/>
        <end position="453"/>
    </location>
</feature>
<evidence type="ECO:0000313" key="3">
    <source>
        <dbReference type="EMBL" id="MFB9467492.1"/>
    </source>
</evidence>
<name>A0ABV5NB80_9ACTN</name>
<feature type="domain" description="DUF6777" evidence="2">
    <location>
        <begin position="60"/>
        <end position="222"/>
    </location>
</feature>
<dbReference type="EMBL" id="JBHMCY010000112">
    <property type="protein sequence ID" value="MFB9467492.1"/>
    <property type="molecule type" value="Genomic_DNA"/>
</dbReference>
<dbReference type="RefSeq" id="WP_381350750.1">
    <property type="nucleotide sequence ID" value="NZ_JBHMCY010000112.1"/>
</dbReference>
<evidence type="ECO:0000259" key="2">
    <source>
        <dbReference type="Pfam" id="PF20568"/>
    </source>
</evidence>
<comment type="caution">
    <text evidence="3">The sequence shown here is derived from an EMBL/GenBank/DDBJ whole genome shotgun (WGS) entry which is preliminary data.</text>
</comment>
<evidence type="ECO:0000313" key="4">
    <source>
        <dbReference type="Proteomes" id="UP001589709"/>
    </source>
</evidence>
<feature type="compositionally biased region" description="Low complexity" evidence="1">
    <location>
        <begin position="34"/>
        <end position="50"/>
    </location>
</feature>
<proteinExistence type="predicted"/>
<feature type="compositionally biased region" description="Acidic residues" evidence="1">
    <location>
        <begin position="411"/>
        <end position="431"/>
    </location>
</feature>